<feature type="domain" description="Type III secretion system flagellar brake protein YcgR PilZN" evidence="5">
    <location>
        <begin position="18"/>
        <end position="108"/>
    </location>
</feature>
<dbReference type="GeneID" id="35873555"/>
<dbReference type="AlphaFoldDB" id="A0A1I5J7M7"/>
<dbReference type="InterPro" id="IPR012349">
    <property type="entry name" value="Split_barrel_FMN-bd"/>
</dbReference>
<evidence type="ECO:0000259" key="5">
    <source>
        <dbReference type="Pfam" id="PF12945"/>
    </source>
</evidence>
<dbReference type="RefSeq" id="WP_074924777.1">
    <property type="nucleotide sequence ID" value="NZ_FOWR01000001.1"/>
</dbReference>
<dbReference type="EMBL" id="FOWR01000001">
    <property type="protein sequence ID" value="SFO68689.1"/>
    <property type="molecule type" value="Genomic_DNA"/>
</dbReference>
<evidence type="ECO:0000256" key="3">
    <source>
        <dbReference type="ARBA" id="ARBA00023143"/>
    </source>
</evidence>
<dbReference type="GO" id="GO:0035438">
    <property type="term" value="F:cyclic-di-GMP binding"/>
    <property type="evidence" value="ECO:0007669"/>
    <property type="project" value="InterPro"/>
</dbReference>
<evidence type="ECO:0000259" key="4">
    <source>
        <dbReference type="Pfam" id="PF07238"/>
    </source>
</evidence>
<sequence length="232" mass="25783">MKTTDTLTPSQFLPMLPVGTPLTLELRYKDQSKAFGGASRVIGYRDKKYVLIEMPADRELGKLLEDPSMFHVVVRGLSASKFGDIFAFQSHILSVMHRPEKMLAIAIPPSIGIHRMRKNPRFSISRIVQIELDDRMTIAKLSDISLTGCGIRVTSSLFVEKGQAIRVVFNKLFDSPLAFSGEIANLQNSGEGLQLGVCFSEKPPHRIREAIAHLLAQAELTDIYDQLESTVA</sequence>
<evidence type="ECO:0000256" key="2">
    <source>
        <dbReference type="ARBA" id="ARBA00022741"/>
    </source>
</evidence>
<dbReference type="InterPro" id="IPR009875">
    <property type="entry name" value="PilZ_domain"/>
</dbReference>
<dbReference type="Pfam" id="PF12945">
    <property type="entry name" value="PilZNR"/>
    <property type="match status" value="1"/>
</dbReference>
<dbReference type="Proteomes" id="UP000182692">
    <property type="component" value="Unassembled WGS sequence"/>
</dbReference>
<gene>
    <name evidence="6" type="ORF">SAMN03084138_00013</name>
</gene>
<dbReference type="InterPro" id="IPR009926">
    <property type="entry name" value="T3SS_YcgR_PilZN"/>
</dbReference>
<feature type="domain" description="PilZ" evidence="4">
    <location>
        <begin position="117"/>
        <end position="216"/>
    </location>
</feature>
<name>A0A1I5J7M7_9GAMM</name>
<organism evidence="6 7">
    <name type="scientific">Enterovibrio norvegicus DSM 15893</name>
    <dbReference type="NCBI Taxonomy" id="1121869"/>
    <lineage>
        <taxon>Bacteria</taxon>
        <taxon>Pseudomonadati</taxon>
        <taxon>Pseudomonadota</taxon>
        <taxon>Gammaproteobacteria</taxon>
        <taxon>Vibrionales</taxon>
        <taxon>Vibrionaceae</taxon>
        <taxon>Enterovibrio</taxon>
    </lineage>
</organism>
<evidence type="ECO:0000313" key="6">
    <source>
        <dbReference type="EMBL" id="SFO68689.1"/>
    </source>
</evidence>
<dbReference type="STRING" id="1121869.SAMN03084138_00013"/>
<accession>A0A1I5J7M7</accession>
<protein>
    <submittedName>
        <fullName evidence="6">Protein YcgR</fullName>
    </submittedName>
</protein>
<proteinExistence type="predicted"/>
<keyword evidence="3" id="KW-0975">Bacterial flagellum</keyword>
<reference evidence="6 7" key="1">
    <citation type="submission" date="2016-10" db="EMBL/GenBank/DDBJ databases">
        <authorList>
            <person name="de Groot N.N."/>
        </authorList>
    </citation>
    <scope>NUCLEOTIDE SEQUENCE [LARGE SCALE GENOMIC DNA]</scope>
    <source>
        <strain evidence="6 7">DSM 15893</strain>
    </source>
</reference>
<dbReference type="SUPFAM" id="SSF141371">
    <property type="entry name" value="PilZ domain-like"/>
    <property type="match status" value="2"/>
</dbReference>
<dbReference type="Gene3D" id="2.30.110.10">
    <property type="entry name" value="Electron Transport, Fmn-binding Protein, Chain A"/>
    <property type="match status" value="1"/>
</dbReference>
<dbReference type="Gene3D" id="2.40.10.220">
    <property type="entry name" value="predicted glycosyltransferase like domains"/>
    <property type="match status" value="1"/>
</dbReference>
<dbReference type="OrthoDB" id="5915058at2"/>
<keyword evidence="2" id="KW-0547">Nucleotide-binding</keyword>
<evidence type="ECO:0000256" key="1">
    <source>
        <dbReference type="ARBA" id="ARBA00022636"/>
    </source>
</evidence>
<evidence type="ECO:0000313" key="7">
    <source>
        <dbReference type="Proteomes" id="UP000182692"/>
    </source>
</evidence>
<keyword evidence="1" id="KW-0973">c-di-GMP</keyword>
<dbReference type="Pfam" id="PF07238">
    <property type="entry name" value="PilZ"/>
    <property type="match status" value="1"/>
</dbReference>